<comment type="caution">
    <text evidence="2">The sequence shown here is derived from an EMBL/GenBank/DDBJ whole genome shotgun (WGS) entry which is preliminary data.</text>
</comment>
<name>A0ABV4NMU8_9GAMM</name>
<keyword evidence="2" id="KW-0378">Hydrolase</keyword>
<feature type="domain" description="Serine aminopeptidase S33" evidence="1">
    <location>
        <begin position="1"/>
        <end position="128"/>
    </location>
</feature>
<dbReference type="SUPFAM" id="SSF53474">
    <property type="entry name" value="alpha/beta-Hydrolases"/>
    <property type="match status" value="1"/>
</dbReference>
<keyword evidence="3" id="KW-1185">Reference proteome</keyword>
<dbReference type="InterPro" id="IPR050266">
    <property type="entry name" value="AB_hydrolase_sf"/>
</dbReference>
<dbReference type="InterPro" id="IPR022742">
    <property type="entry name" value="Hydrolase_4"/>
</dbReference>
<dbReference type="RefSeq" id="WP_371843137.1">
    <property type="nucleotide sequence ID" value="NZ_JBGMEL010000006.1"/>
</dbReference>
<evidence type="ECO:0000313" key="3">
    <source>
        <dbReference type="Proteomes" id="UP001569414"/>
    </source>
</evidence>
<evidence type="ECO:0000259" key="1">
    <source>
        <dbReference type="Pfam" id="PF12146"/>
    </source>
</evidence>
<dbReference type="PANTHER" id="PTHR43798:SF33">
    <property type="entry name" value="HYDROLASE, PUTATIVE (AFU_ORTHOLOGUE AFUA_2G14860)-RELATED"/>
    <property type="match status" value="1"/>
</dbReference>
<dbReference type="GO" id="GO:0016787">
    <property type="term" value="F:hydrolase activity"/>
    <property type="evidence" value="ECO:0007669"/>
    <property type="project" value="UniProtKB-KW"/>
</dbReference>
<dbReference type="PANTHER" id="PTHR43798">
    <property type="entry name" value="MONOACYLGLYCEROL LIPASE"/>
    <property type="match status" value="1"/>
</dbReference>
<dbReference type="Pfam" id="PF12146">
    <property type="entry name" value="Hydrolase_4"/>
    <property type="match status" value="1"/>
</dbReference>
<organism evidence="2 3">
    <name type="scientific">Microbulbifer echini</name>
    <dbReference type="NCBI Taxonomy" id="1529067"/>
    <lineage>
        <taxon>Bacteria</taxon>
        <taxon>Pseudomonadati</taxon>
        <taxon>Pseudomonadota</taxon>
        <taxon>Gammaproteobacteria</taxon>
        <taxon>Cellvibrionales</taxon>
        <taxon>Microbulbiferaceae</taxon>
        <taxon>Microbulbifer</taxon>
    </lineage>
</organism>
<dbReference type="Proteomes" id="UP001569414">
    <property type="component" value="Unassembled WGS sequence"/>
</dbReference>
<evidence type="ECO:0000313" key="2">
    <source>
        <dbReference type="EMBL" id="MFA0790353.1"/>
    </source>
</evidence>
<reference evidence="2 3" key="1">
    <citation type="submission" date="2024-08" db="EMBL/GenBank/DDBJ databases">
        <authorList>
            <person name="Ishaq N."/>
        </authorList>
    </citation>
    <scope>NUCLEOTIDE SEQUENCE [LARGE SCALE GENOMIC DNA]</scope>
    <source>
        <strain evidence="2 3">JCM 30400</strain>
    </source>
</reference>
<dbReference type="InterPro" id="IPR029058">
    <property type="entry name" value="AB_hydrolase_fold"/>
</dbReference>
<sequence length="213" mass="23655">MHGFRTSKEFMLDSALYFRFLGLQVVVPDLLGHGDTGGKKKYGVDDSKYINSLIDNLIEEGIIKDGNIYLVGSSMGALTASHISSLRSDISGVILLAPMLQFDEAVYNYAKIDHPILSRIIPEKDIRKGAALALRKSNVKLKDTNIQPLLKSSQTPTLLILSDSDQISPYASYKQLQKDNIEIFKVNGRHHPSMNTIGEGEHEAIVKWLNTTQ</sequence>
<dbReference type="Gene3D" id="3.40.50.1820">
    <property type="entry name" value="alpha/beta hydrolase"/>
    <property type="match status" value="1"/>
</dbReference>
<accession>A0ABV4NMU8</accession>
<gene>
    <name evidence="2" type="ORF">ACCI51_07325</name>
</gene>
<proteinExistence type="predicted"/>
<protein>
    <submittedName>
        <fullName evidence="2">Alpha/beta hydrolase</fullName>
    </submittedName>
</protein>
<dbReference type="EMBL" id="JBGMEL010000006">
    <property type="protein sequence ID" value="MFA0790353.1"/>
    <property type="molecule type" value="Genomic_DNA"/>
</dbReference>